<reference evidence="3 4" key="1">
    <citation type="submission" date="2019-07" db="EMBL/GenBank/DDBJ databases">
        <title>Venturia inaequalis Genome Resource.</title>
        <authorList>
            <person name="Lichtner F.J."/>
        </authorList>
    </citation>
    <scope>NUCLEOTIDE SEQUENCE [LARGE SCALE GENOMIC DNA]</scope>
    <source>
        <strain evidence="2">Bline_iso_100314</strain>
        <strain evidence="3 4">DMI_063113</strain>
    </source>
</reference>
<comment type="caution">
    <text evidence="3">The sequence shown here is derived from an EMBL/GenBank/DDBJ whole genome shotgun (WGS) entry which is preliminary data.</text>
</comment>
<protein>
    <recommendedName>
        <fullName evidence="1">BTB domain-containing protein</fullName>
    </recommendedName>
</protein>
<dbReference type="PROSITE" id="PS50097">
    <property type="entry name" value="BTB"/>
    <property type="match status" value="1"/>
</dbReference>
<evidence type="ECO:0000313" key="3">
    <source>
        <dbReference type="EMBL" id="KAE9972579.1"/>
    </source>
</evidence>
<dbReference type="Proteomes" id="UP000490939">
    <property type="component" value="Unassembled WGS sequence"/>
</dbReference>
<accession>A0A8H3YT82</accession>
<feature type="domain" description="BTB" evidence="1">
    <location>
        <begin position="51"/>
        <end position="119"/>
    </location>
</feature>
<organism evidence="3 4">
    <name type="scientific">Venturia inaequalis</name>
    <name type="common">Apple scab fungus</name>
    <dbReference type="NCBI Taxonomy" id="5025"/>
    <lineage>
        <taxon>Eukaryota</taxon>
        <taxon>Fungi</taxon>
        <taxon>Dikarya</taxon>
        <taxon>Ascomycota</taxon>
        <taxon>Pezizomycotina</taxon>
        <taxon>Dothideomycetes</taxon>
        <taxon>Pleosporomycetidae</taxon>
        <taxon>Venturiales</taxon>
        <taxon>Venturiaceae</taxon>
        <taxon>Venturia</taxon>
    </lineage>
</organism>
<dbReference type="Gene3D" id="3.30.710.10">
    <property type="entry name" value="Potassium Channel Kv1.1, Chain A"/>
    <property type="match status" value="1"/>
</dbReference>
<evidence type="ECO:0000259" key="1">
    <source>
        <dbReference type="PROSITE" id="PS50097"/>
    </source>
</evidence>
<keyword evidence="4" id="KW-1185">Reference proteome</keyword>
<name>A0A8H3YT82_VENIN</name>
<dbReference type="CDD" id="cd18186">
    <property type="entry name" value="BTB_POZ_ZBTB_KLHL-like"/>
    <property type="match status" value="1"/>
</dbReference>
<gene>
    <name evidence="2" type="ORF">BLS_006772</name>
    <name evidence="3" type="ORF">EG327_009454</name>
</gene>
<dbReference type="Pfam" id="PF00651">
    <property type="entry name" value="BTB"/>
    <property type="match status" value="1"/>
</dbReference>
<dbReference type="PANTHER" id="PTHR47843:SF5">
    <property type="entry name" value="BTB_POZ DOMAIN PROTEIN"/>
    <property type="match status" value="1"/>
</dbReference>
<dbReference type="InterPro" id="IPR000210">
    <property type="entry name" value="BTB/POZ_dom"/>
</dbReference>
<dbReference type="EMBL" id="WNWR01000627">
    <property type="protein sequence ID" value="KAE9972579.1"/>
    <property type="molecule type" value="Genomic_DNA"/>
</dbReference>
<sequence length="247" mass="26996">MSTIQGSKAQGSTIHGNVPNAIDFARQVTESNWFEITANTTPSFRRTGNYSDCVIKTQTGEHRVHKIVLCSQSPFFAKAVKKDTFEEGRTGVINLEHDDPQAIAATLDYLYQGHYKCTIVETGDQVLYHTAVFVLADKLGIFALKTYALQFIGTALSTMFGSSPYVELLMYAYESAPPGSAGKGLRALVVEEIKGHGKAAFQLSNGAEFRKMLVDVPELAADLAESLTNDLYKSNHTSRFHGNGTGF</sequence>
<dbReference type="SMART" id="SM00225">
    <property type="entry name" value="BTB"/>
    <property type="match status" value="1"/>
</dbReference>
<evidence type="ECO:0000313" key="4">
    <source>
        <dbReference type="Proteomes" id="UP000490939"/>
    </source>
</evidence>
<dbReference type="AlphaFoldDB" id="A0A8H3YT82"/>
<evidence type="ECO:0000313" key="2">
    <source>
        <dbReference type="EMBL" id="KAE9966869.1"/>
    </source>
</evidence>
<dbReference type="SUPFAM" id="SSF54695">
    <property type="entry name" value="POZ domain"/>
    <property type="match status" value="1"/>
</dbReference>
<proteinExistence type="predicted"/>
<dbReference type="Proteomes" id="UP000433883">
    <property type="component" value="Unassembled WGS sequence"/>
</dbReference>
<dbReference type="PANTHER" id="PTHR47843">
    <property type="entry name" value="BTB DOMAIN-CONTAINING PROTEIN-RELATED"/>
    <property type="match status" value="1"/>
</dbReference>
<dbReference type="InterPro" id="IPR011333">
    <property type="entry name" value="SKP1/BTB/POZ_sf"/>
</dbReference>
<dbReference type="EMBL" id="WNWQ01000502">
    <property type="protein sequence ID" value="KAE9966869.1"/>
    <property type="molecule type" value="Genomic_DNA"/>
</dbReference>